<dbReference type="Proteomes" id="UP001189429">
    <property type="component" value="Unassembled WGS sequence"/>
</dbReference>
<feature type="region of interest" description="Disordered" evidence="1">
    <location>
        <begin position="266"/>
        <end position="296"/>
    </location>
</feature>
<dbReference type="SUPFAM" id="SSF56219">
    <property type="entry name" value="DNase I-like"/>
    <property type="match status" value="1"/>
</dbReference>
<reference evidence="2" key="1">
    <citation type="submission" date="2023-10" db="EMBL/GenBank/DDBJ databases">
        <authorList>
            <person name="Chen Y."/>
            <person name="Shah S."/>
            <person name="Dougan E. K."/>
            <person name="Thang M."/>
            <person name="Chan C."/>
        </authorList>
    </citation>
    <scope>NUCLEOTIDE SEQUENCE [LARGE SCALE GENOMIC DNA]</scope>
</reference>
<proteinExistence type="predicted"/>
<dbReference type="Gene3D" id="3.60.10.10">
    <property type="entry name" value="Endonuclease/exonuclease/phosphatase"/>
    <property type="match status" value="1"/>
</dbReference>
<dbReference type="EMBL" id="CAUYUJ010004335">
    <property type="protein sequence ID" value="CAK0809187.1"/>
    <property type="molecule type" value="Genomic_DNA"/>
</dbReference>
<protein>
    <recommendedName>
        <fullName evidence="4">GATA-type domain-containing protein</fullName>
    </recommendedName>
</protein>
<organism evidence="2 3">
    <name type="scientific">Prorocentrum cordatum</name>
    <dbReference type="NCBI Taxonomy" id="2364126"/>
    <lineage>
        <taxon>Eukaryota</taxon>
        <taxon>Sar</taxon>
        <taxon>Alveolata</taxon>
        <taxon>Dinophyceae</taxon>
        <taxon>Prorocentrales</taxon>
        <taxon>Prorocentraceae</taxon>
        <taxon>Prorocentrum</taxon>
    </lineage>
</organism>
<comment type="caution">
    <text evidence="2">The sequence shown here is derived from an EMBL/GenBank/DDBJ whole genome shotgun (WGS) entry which is preliminary data.</text>
</comment>
<sequence length="928" mass="102740">MARNGSKGPKGKLRSQSPSGKRKNDYLVCPQCPPGASWIWKSQTLKPGREKCNKCGIFDWTSLLRPGPVVRFQLDTATSDPAVAATMQKAVEALKEKGDEDGARILAEKFPKAPEPSPPPAKPTAKLLEDSAATLRRLHGQQERLKSQLQRAAAWQDELVEKLTSNIDEAQQVSAEVERLSALLRGSRSEAPSHTQVAEDGEDEFPALEESDLAFLSPEERAAYDQAKAVHEQAKQATESHRRTGEQARDAVATAKKHRETITVKKRKAHEGDHRGAPAATDAVQKGADTAPTANEYDFTDAEEVKRFIDEKTRIRAAQAEAGDCSAPSPSFQRLSQKDLRIFYANISNFSYAVREFCRDAPCDFMGFVETHLYGKQLEDEQRHLRGMGWRSEYTTSPATPASGKGSSGGALWARARQFNTFPHLTTVGGDDLLGQQLHGAAVTMVRLRHVTVALITVYLASDPKGLDLPANISKLNQLLTLVRTLGTPRMVYGDFNSTPKQFKASRWHEAFAAEYLQPDCDFTCAGSSGRMIDWGLCSPTFLPLAKSAEPVYQVPWQPHVGIDIRMHSGPAAVICTRTLLPAPIEIPDHVIQIEKGFKRKHNDRHPHAQLYHTEDGDPIGHGTDVHSHLLQDHYVKNVPYIVDTDAWEYHKTQVQDIPILDASSESQQRTAYALDPAAACDPAESYGRWAMAAEASLLSLSDEIPISDERRRGQPLRYRLGQMIRQPDPLHIQAGTKQMDTNAWISLTSQLQVFFKQCERNHSNKDTNFDNIRPKTVDQRDQQIADAVLEDPIARLVARTPSYQCYPWAEVPFRSQLHFPGHDTPTARPYTTHAEPRSIPVTTTMGDAEADPFDAVNCYDDGLDYLELLQREPENPGVAPSGEPVANNTSSESDSENEQEPTIVGEAELFSHLHQESATGSDAGATL</sequence>
<dbReference type="InterPro" id="IPR036691">
    <property type="entry name" value="Endo/exonu/phosph_ase_sf"/>
</dbReference>
<evidence type="ECO:0000256" key="1">
    <source>
        <dbReference type="SAM" id="MobiDB-lite"/>
    </source>
</evidence>
<evidence type="ECO:0000313" key="3">
    <source>
        <dbReference type="Proteomes" id="UP001189429"/>
    </source>
</evidence>
<feature type="region of interest" description="Disordered" evidence="1">
    <location>
        <begin position="874"/>
        <end position="928"/>
    </location>
</feature>
<evidence type="ECO:0000313" key="2">
    <source>
        <dbReference type="EMBL" id="CAK0809187.1"/>
    </source>
</evidence>
<feature type="non-terminal residue" evidence="2">
    <location>
        <position position="928"/>
    </location>
</feature>
<keyword evidence="3" id="KW-1185">Reference proteome</keyword>
<evidence type="ECO:0008006" key="4">
    <source>
        <dbReference type="Google" id="ProtNLM"/>
    </source>
</evidence>
<name>A0ABN9QUC2_9DINO</name>
<feature type="region of interest" description="Disordered" evidence="1">
    <location>
        <begin position="1"/>
        <end position="25"/>
    </location>
</feature>
<gene>
    <name evidence="2" type="ORF">PCOR1329_LOCUS14504</name>
</gene>
<accession>A0ABN9QUC2</accession>